<gene>
    <name evidence="4" type="ORF">J5N97_022594</name>
</gene>
<accession>A0A9D5CBW3</accession>
<evidence type="ECO:0000313" key="5">
    <source>
        <dbReference type="Proteomes" id="UP001085076"/>
    </source>
</evidence>
<feature type="compositionally biased region" description="Acidic residues" evidence="2">
    <location>
        <begin position="134"/>
        <end position="144"/>
    </location>
</feature>
<reference evidence="4" key="2">
    <citation type="journal article" date="2022" name="Hortic Res">
        <title>The genome of Dioscorea zingiberensis sheds light on the biosynthesis, origin and evolution of the medicinally important diosgenin saponins.</title>
        <authorList>
            <person name="Li Y."/>
            <person name="Tan C."/>
            <person name="Li Z."/>
            <person name="Guo J."/>
            <person name="Li S."/>
            <person name="Chen X."/>
            <person name="Wang C."/>
            <person name="Dai X."/>
            <person name="Yang H."/>
            <person name="Song W."/>
            <person name="Hou L."/>
            <person name="Xu J."/>
            <person name="Tong Z."/>
            <person name="Xu A."/>
            <person name="Yuan X."/>
            <person name="Wang W."/>
            <person name="Yang Q."/>
            <person name="Chen L."/>
            <person name="Sun Z."/>
            <person name="Wang K."/>
            <person name="Pan B."/>
            <person name="Chen J."/>
            <person name="Bao Y."/>
            <person name="Liu F."/>
            <person name="Qi X."/>
            <person name="Gang D.R."/>
            <person name="Wen J."/>
            <person name="Li J."/>
        </authorList>
    </citation>
    <scope>NUCLEOTIDE SEQUENCE</scope>
    <source>
        <strain evidence="4">Dzin_1.0</strain>
    </source>
</reference>
<sequence length="150" mass="16474">MIDGGKAPLDPPPTELGSDPLQLCTEGLGFESTGDVEDLRKESWDEYRSGCRNGAGERRSADRYSRRSGGKGFPPLISTMGRSGKPLVHLESYKNDGRFILKEVRMPTQDFLRASREDGRLKLQLFHPVQGDGGGEDDDDDEGDGGNINF</sequence>
<dbReference type="InterPro" id="IPR021410">
    <property type="entry name" value="FAF"/>
</dbReference>
<feature type="region of interest" description="Disordered" evidence="2">
    <location>
        <begin position="48"/>
        <end position="82"/>
    </location>
</feature>
<evidence type="ECO:0000256" key="1">
    <source>
        <dbReference type="ARBA" id="ARBA00008690"/>
    </source>
</evidence>
<organism evidence="4 5">
    <name type="scientific">Dioscorea zingiberensis</name>
    <dbReference type="NCBI Taxonomy" id="325984"/>
    <lineage>
        <taxon>Eukaryota</taxon>
        <taxon>Viridiplantae</taxon>
        <taxon>Streptophyta</taxon>
        <taxon>Embryophyta</taxon>
        <taxon>Tracheophyta</taxon>
        <taxon>Spermatophyta</taxon>
        <taxon>Magnoliopsida</taxon>
        <taxon>Liliopsida</taxon>
        <taxon>Dioscoreales</taxon>
        <taxon>Dioscoreaceae</taxon>
        <taxon>Dioscorea</taxon>
    </lineage>
</organism>
<dbReference type="Proteomes" id="UP001085076">
    <property type="component" value="Miscellaneous, Linkage group lg06"/>
</dbReference>
<evidence type="ECO:0000256" key="2">
    <source>
        <dbReference type="SAM" id="MobiDB-lite"/>
    </source>
</evidence>
<dbReference type="Pfam" id="PF11250">
    <property type="entry name" value="FAF"/>
    <property type="match status" value="1"/>
</dbReference>
<comment type="similarity">
    <text evidence="1">Belongs to the fantastic four family.</text>
</comment>
<evidence type="ECO:0000259" key="3">
    <source>
        <dbReference type="Pfam" id="PF11250"/>
    </source>
</evidence>
<feature type="compositionally biased region" description="Basic and acidic residues" evidence="2">
    <location>
        <begin position="48"/>
        <end position="65"/>
    </location>
</feature>
<dbReference type="EMBL" id="JAGGNH010000006">
    <property type="protein sequence ID" value="KAJ0969717.1"/>
    <property type="molecule type" value="Genomic_DNA"/>
</dbReference>
<proteinExistence type="inferred from homology"/>
<dbReference type="AlphaFoldDB" id="A0A9D5CBW3"/>
<dbReference type="PANTHER" id="PTHR33155:SF9">
    <property type="entry name" value="FANTASTIC FOUR-LIKE PROTEIN (DUF3049)"/>
    <property type="match status" value="1"/>
</dbReference>
<reference evidence="4" key="1">
    <citation type="submission" date="2021-03" db="EMBL/GenBank/DDBJ databases">
        <authorList>
            <person name="Li Z."/>
            <person name="Yang C."/>
        </authorList>
    </citation>
    <scope>NUCLEOTIDE SEQUENCE</scope>
    <source>
        <strain evidence="4">Dzin_1.0</strain>
        <tissue evidence="4">Leaf</tissue>
    </source>
</reference>
<dbReference type="InterPro" id="IPR046431">
    <property type="entry name" value="FAF_dom"/>
</dbReference>
<feature type="domain" description="FAF" evidence="3">
    <location>
        <begin position="73"/>
        <end position="125"/>
    </location>
</feature>
<feature type="region of interest" description="Disordered" evidence="2">
    <location>
        <begin position="1"/>
        <end position="20"/>
    </location>
</feature>
<dbReference type="PANTHER" id="PTHR33155">
    <property type="entry name" value="FANTASTIC FOUR-LIKE PROTEIN (DUF3049)"/>
    <property type="match status" value="1"/>
</dbReference>
<feature type="region of interest" description="Disordered" evidence="2">
    <location>
        <begin position="126"/>
        <end position="150"/>
    </location>
</feature>
<dbReference type="OrthoDB" id="676808at2759"/>
<protein>
    <recommendedName>
        <fullName evidence="3">FAF domain-containing protein</fullName>
    </recommendedName>
</protein>
<comment type="caution">
    <text evidence="4">The sequence shown here is derived from an EMBL/GenBank/DDBJ whole genome shotgun (WGS) entry which is preliminary data.</text>
</comment>
<keyword evidence="5" id="KW-1185">Reference proteome</keyword>
<name>A0A9D5CBW3_9LILI</name>
<evidence type="ECO:0000313" key="4">
    <source>
        <dbReference type="EMBL" id="KAJ0969717.1"/>
    </source>
</evidence>